<proteinExistence type="predicted"/>
<reference evidence="1" key="1">
    <citation type="journal article" date="2015" name="Nature">
        <title>Complex archaea that bridge the gap between prokaryotes and eukaryotes.</title>
        <authorList>
            <person name="Spang A."/>
            <person name="Saw J.H."/>
            <person name="Jorgensen S.L."/>
            <person name="Zaremba-Niedzwiedzka K."/>
            <person name="Martijn J."/>
            <person name="Lind A.E."/>
            <person name="van Eijk R."/>
            <person name="Schleper C."/>
            <person name="Guy L."/>
            <person name="Ettema T.J."/>
        </authorList>
    </citation>
    <scope>NUCLEOTIDE SEQUENCE</scope>
</reference>
<accession>A0A0F9TXL5</accession>
<protein>
    <submittedName>
        <fullName evidence="1">Uncharacterized protein</fullName>
    </submittedName>
</protein>
<comment type="caution">
    <text evidence="1">The sequence shown here is derived from an EMBL/GenBank/DDBJ whole genome shotgun (WGS) entry which is preliminary data.</text>
</comment>
<gene>
    <name evidence="1" type="ORF">LCGC14_0337240</name>
</gene>
<sequence>MKEKFEFDNDGESMNIYAKAFTRIKYTGKHGSEFDKKHANKHLKIGEMYTIDYTDICAWYTDVYLKEVPNEYFNSVHFENI</sequence>
<dbReference type="EMBL" id="LAZR01000243">
    <property type="protein sequence ID" value="KKN79702.1"/>
    <property type="molecule type" value="Genomic_DNA"/>
</dbReference>
<evidence type="ECO:0000313" key="1">
    <source>
        <dbReference type="EMBL" id="KKN79702.1"/>
    </source>
</evidence>
<organism evidence="1">
    <name type="scientific">marine sediment metagenome</name>
    <dbReference type="NCBI Taxonomy" id="412755"/>
    <lineage>
        <taxon>unclassified sequences</taxon>
        <taxon>metagenomes</taxon>
        <taxon>ecological metagenomes</taxon>
    </lineage>
</organism>
<dbReference type="AlphaFoldDB" id="A0A0F9TXL5"/>
<name>A0A0F9TXL5_9ZZZZ</name>